<evidence type="ECO:0000313" key="1">
    <source>
        <dbReference type="EMBL" id="KAL0931826.1"/>
    </source>
</evidence>
<comment type="caution">
    <text evidence="1">The sequence shown here is derived from an EMBL/GenBank/DDBJ whole genome shotgun (WGS) entry which is preliminary data.</text>
</comment>
<reference evidence="1 2" key="1">
    <citation type="journal article" date="2020" name="Phytopathology">
        <title>Genome Sequence Resources of Colletotrichum truncatum, C. plurivorum, C. musicola, and C. sojae: Four Species Pathogenic to Soybean (Glycine max).</title>
        <authorList>
            <person name="Rogerio F."/>
            <person name="Boufleur T.R."/>
            <person name="Ciampi-Guillardi M."/>
            <person name="Sukno S.A."/>
            <person name="Thon M.R."/>
            <person name="Massola Junior N.S."/>
            <person name="Baroncelli R."/>
        </authorList>
    </citation>
    <scope>NUCLEOTIDE SEQUENCE [LARGE SCALE GENOMIC DNA]</scope>
    <source>
        <strain evidence="1 2">CMES1059</strain>
    </source>
</reference>
<name>A0ACC3YIW2_COLTU</name>
<dbReference type="Proteomes" id="UP000805649">
    <property type="component" value="Unassembled WGS sequence"/>
</dbReference>
<dbReference type="EMBL" id="VUJX02000009">
    <property type="protein sequence ID" value="KAL0931826.1"/>
    <property type="molecule type" value="Genomic_DNA"/>
</dbReference>
<protein>
    <submittedName>
        <fullName evidence="1">WD and tetratricopeptide repeat protein</fullName>
    </submittedName>
</protein>
<sequence>MSTSSTGNESPLEDDNSIRLQELQSLRDRRQELTKALRELPYDLILYLERAKVHSDLGYPDLAVGDAYRALLLTDEVLNEGFEYHEQAVESLQSRPLDPLPLVLDHGHLTDLGSDYVDNEAKDQAGLVRHVARLSSVRCYQILSLSLLLCSCLKSSYDFAERGLALAPENEELLETFGYINKIARQRLRREDINPNILPEWGMVRREVYPWNDHEPDRYGPKTLEFLNKQLSQFSPKCEVRVSKLPILLDEASETDDYDFIPTCEQLGLFAKEDIAPGETVLEEYSLLTANNRHKEPVCDACGADLPPLGPDSTAVNCEECYDTVFCSQYCHDLAQELYHPAVCEKDVDDIKKDPEASEAAETLNLLLLARVLALSQHQGIHPLDLPQVKYIWGDFLPTSVNNIDISPSPMPPPDWTLRFSFEYNVKAPLHILEKMDVDIYTTLPENDLWVFNTLYSKFRGTASSRKNPRDGRPEVAAVHPFWCIANHDCNPNVTWDWAGRMVLWARKEKIMGDKPGLKAGEEVLNHYTDIRMSVDERREWAKGSLGGSCMCSRCRSEAAAAATTAKKA</sequence>
<proteinExistence type="predicted"/>
<organism evidence="1 2">
    <name type="scientific">Colletotrichum truncatum</name>
    <name type="common">Anthracnose fungus</name>
    <name type="synonym">Colletotrichum capsici</name>
    <dbReference type="NCBI Taxonomy" id="5467"/>
    <lineage>
        <taxon>Eukaryota</taxon>
        <taxon>Fungi</taxon>
        <taxon>Dikarya</taxon>
        <taxon>Ascomycota</taxon>
        <taxon>Pezizomycotina</taxon>
        <taxon>Sordariomycetes</taxon>
        <taxon>Hypocreomycetidae</taxon>
        <taxon>Glomerellales</taxon>
        <taxon>Glomerellaceae</taxon>
        <taxon>Colletotrichum</taxon>
        <taxon>Colletotrichum truncatum species complex</taxon>
    </lineage>
</organism>
<gene>
    <name evidence="1" type="ORF">CTRU02_212779</name>
</gene>
<evidence type="ECO:0000313" key="2">
    <source>
        <dbReference type="Proteomes" id="UP000805649"/>
    </source>
</evidence>
<accession>A0ACC3YIW2</accession>
<keyword evidence="2" id="KW-1185">Reference proteome</keyword>